<dbReference type="SUPFAM" id="SSF52218">
    <property type="entry name" value="Flavoproteins"/>
    <property type="match status" value="1"/>
</dbReference>
<dbReference type="PANTHER" id="PTHR47307:SF1">
    <property type="entry name" value="GLUTATHIONE-REGULATED POTASSIUM-EFFLUX SYSTEM ANCILLARY PROTEIN KEFG"/>
    <property type="match status" value="1"/>
</dbReference>
<evidence type="ECO:0000313" key="4">
    <source>
        <dbReference type="Proteomes" id="UP001202831"/>
    </source>
</evidence>
<dbReference type="PANTHER" id="PTHR47307">
    <property type="entry name" value="GLUTATHIONE-REGULATED POTASSIUM-EFFLUX SYSTEM ANCILLARY PROTEIN KEFG"/>
    <property type="match status" value="1"/>
</dbReference>
<dbReference type="RefSeq" id="WP_249250031.1">
    <property type="nucleotide sequence ID" value="NZ_JAKIKT010000007.1"/>
</dbReference>
<proteinExistence type="predicted"/>
<sequence length="208" mass="23409">MAEKSVLLLYAHPSPHRSEINQPMFEAACRVNGVTAIDLYGEYPRLNIDIDREQQRLVDHDVVIFQFPLYWYSTPSILKEWQDLVLEYNFAYGSEGTALHGKRFLCALTAGAGEEAYHTDGYNHFPLNELLRPLEQTANLTGMEWLPPFVLFGARTAADDGRLDVHRSQWQSLLEQLTSGSLEPGNLGEFCTLNQYLEGAQSTGGEAL</sequence>
<reference evidence="3 4" key="1">
    <citation type="submission" date="2022-01" db="EMBL/GenBank/DDBJ databases">
        <title>Whole genome-based taxonomy of the Shewanellaceae.</title>
        <authorList>
            <person name="Martin-Rodriguez A.J."/>
        </authorList>
    </citation>
    <scope>NUCLEOTIDE SEQUENCE [LARGE SCALE GENOMIC DNA]</scope>
    <source>
        <strain evidence="3 4">DSM 21332</strain>
    </source>
</reference>
<gene>
    <name evidence="3" type="ORF">L2725_16995</name>
</gene>
<keyword evidence="4" id="KW-1185">Reference proteome</keyword>
<dbReference type="Gene3D" id="3.40.50.360">
    <property type="match status" value="1"/>
</dbReference>
<evidence type="ECO:0000259" key="2">
    <source>
        <dbReference type="Pfam" id="PF02525"/>
    </source>
</evidence>
<evidence type="ECO:0000256" key="1">
    <source>
        <dbReference type="ARBA" id="ARBA00023002"/>
    </source>
</evidence>
<dbReference type="Proteomes" id="UP001202831">
    <property type="component" value="Unassembled WGS sequence"/>
</dbReference>
<dbReference type="InterPro" id="IPR029039">
    <property type="entry name" value="Flavoprotein-like_sf"/>
</dbReference>
<feature type="domain" description="Flavodoxin-like fold" evidence="2">
    <location>
        <begin position="5"/>
        <end position="172"/>
    </location>
</feature>
<accession>A0ABT0NAS7</accession>
<evidence type="ECO:0000313" key="3">
    <source>
        <dbReference type="EMBL" id="MCL2915452.1"/>
    </source>
</evidence>
<comment type="caution">
    <text evidence="3">The sequence shown here is derived from an EMBL/GenBank/DDBJ whole genome shotgun (WGS) entry which is preliminary data.</text>
</comment>
<dbReference type="EMBL" id="JAKIKT010000007">
    <property type="protein sequence ID" value="MCL2915452.1"/>
    <property type="molecule type" value="Genomic_DNA"/>
</dbReference>
<keyword evidence="1" id="KW-0560">Oxidoreductase</keyword>
<name>A0ABT0NAS7_9GAMM</name>
<dbReference type="Pfam" id="PF02525">
    <property type="entry name" value="Flavodoxin_2"/>
    <property type="match status" value="1"/>
</dbReference>
<organism evidence="3 4">
    <name type="scientific">Shewanella corallii</name>
    <dbReference type="NCBI Taxonomy" id="560080"/>
    <lineage>
        <taxon>Bacteria</taxon>
        <taxon>Pseudomonadati</taxon>
        <taxon>Pseudomonadota</taxon>
        <taxon>Gammaproteobacteria</taxon>
        <taxon>Alteromonadales</taxon>
        <taxon>Shewanellaceae</taxon>
        <taxon>Shewanella</taxon>
    </lineage>
</organism>
<dbReference type="InterPro" id="IPR003680">
    <property type="entry name" value="Flavodoxin_fold"/>
</dbReference>
<dbReference type="InterPro" id="IPR046980">
    <property type="entry name" value="KefG/KefF"/>
</dbReference>
<protein>
    <submittedName>
        <fullName evidence="3">NAD(P)H-dependent oxidoreductase</fullName>
    </submittedName>
</protein>